<keyword evidence="6" id="KW-1185">Reference proteome</keyword>
<dbReference type="InterPro" id="IPR001087">
    <property type="entry name" value="GDSL"/>
</dbReference>
<evidence type="ECO:0000256" key="1">
    <source>
        <dbReference type="ARBA" id="ARBA00008668"/>
    </source>
</evidence>
<dbReference type="GO" id="GO:0016042">
    <property type="term" value="P:lipid catabolic process"/>
    <property type="evidence" value="ECO:0007669"/>
    <property type="project" value="UniProtKB-KW"/>
</dbReference>
<protein>
    <recommendedName>
        <fullName evidence="7">GDSL esterase/lipase</fullName>
    </recommendedName>
</protein>
<evidence type="ECO:0008006" key="7">
    <source>
        <dbReference type="Google" id="ProtNLM"/>
    </source>
</evidence>
<keyword evidence="2" id="KW-0378">Hydrolase</keyword>
<evidence type="ECO:0000256" key="3">
    <source>
        <dbReference type="ARBA" id="ARBA00022963"/>
    </source>
</evidence>
<dbReference type="Proteomes" id="UP000836841">
    <property type="component" value="Chromosome 6"/>
</dbReference>
<dbReference type="PANTHER" id="PTHR46020">
    <property type="entry name" value="OSJNBB0059K02.9 PROTEIN"/>
    <property type="match status" value="1"/>
</dbReference>
<dbReference type="InterPro" id="IPR036514">
    <property type="entry name" value="SGNH_hydro_sf"/>
</dbReference>
<dbReference type="AlphaFoldDB" id="A0AAU9SWI3"/>
<evidence type="ECO:0000256" key="4">
    <source>
        <dbReference type="ARBA" id="ARBA00023098"/>
    </source>
</evidence>
<name>A0AAU9SWI3_THLAR</name>
<keyword evidence="4" id="KW-0443">Lipid metabolism</keyword>
<organism evidence="5 6">
    <name type="scientific">Thlaspi arvense</name>
    <name type="common">Field penny-cress</name>
    <dbReference type="NCBI Taxonomy" id="13288"/>
    <lineage>
        <taxon>Eukaryota</taxon>
        <taxon>Viridiplantae</taxon>
        <taxon>Streptophyta</taxon>
        <taxon>Embryophyta</taxon>
        <taxon>Tracheophyta</taxon>
        <taxon>Spermatophyta</taxon>
        <taxon>Magnoliopsida</taxon>
        <taxon>eudicotyledons</taxon>
        <taxon>Gunneridae</taxon>
        <taxon>Pentapetalae</taxon>
        <taxon>rosids</taxon>
        <taxon>malvids</taxon>
        <taxon>Brassicales</taxon>
        <taxon>Brassicaceae</taxon>
        <taxon>Thlaspideae</taxon>
        <taxon>Thlaspi</taxon>
    </lineage>
</organism>
<dbReference type="GO" id="GO:0016788">
    <property type="term" value="F:hydrolase activity, acting on ester bonds"/>
    <property type="evidence" value="ECO:0007669"/>
    <property type="project" value="InterPro"/>
</dbReference>
<dbReference type="Gene3D" id="3.40.50.1110">
    <property type="entry name" value="SGNH hydrolase"/>
    <property type="match status" value="1"/>
</dbReference>
<accession>A0AAU9SWI3</accession>
<evidence type="ECO:0000256" key="2">
    <source>
        <dbReference type="ARBA" id="ARBA00022801"/>
    </source>
</evidence>
<proteinExistence type="inferred from homology"/>
<keyword evidence="3" id="KW-0442">Lipid degradation</keyword>
<sequence>MVPKLFVFGDSYADTGNMKPDAESWISPYGITFPGKPSGRYSDGLTSTDFLETPYQWRTHGRKKLRLDRGMNFASGGSGVFTADPFPNLTAQVNSMADLLLARRVYTPEDIYPSDVSFISYAGGDYFDFILQNRPAADLKAFIEKVVDDLYVRIILMGGLLFKKIAITSLQPIGCSPFFTSASSYKSCNEPYSELVKVHNNSLKKVVAKLNENSRLKKKGQHYFIIDRDHFEEQR</sequence>
<dbReference type="Pfam" id="PF00657">
    <property type="entry name" value="Lipase_GDSL"/>
    <property type="match status" value="1"/>
</dbReference>
<dbReference type="PANTHER" id="PTHR46020:SF32">
    <property type="entry name" value="GDSL ESTERASE_LIPASE"/>
    <property type="match status" value="1"/>
</dbReference>
<evidence type="ECO:0000313" key="6">
    <source>
        <dbReference type="Proteomes" id="UP000836841"/>
    </source>
</evidence>
<gene>
    <name evidence="5" type="ORF">TAV2_LOCUS19221</name>
</gene>
<evidence type="ECO:0000313" key="5">
    <source>
        <dbReference type="EMBL" id="CAH2074295.1"/>
    </source>
</evidence>
<dbReference type="EMBL" id="OU466862">
    <property type="protein sequence ID" value="CAH2074295.1"/>
    <property type="molecule type" value="Genomic_DNA"/>
</dbReference>
<reference evidence="5 6" key="1">
    <citation type="submission" date="2022-03" db="EMBL/GenBank/DDBJ databases">
        <authorList>
            <person name="Nunn A."/>
            <person name="Chopra R."/>
            <person name="Nunn A."/>
            <person name="Contreras Garrido A."/>
        </authorList>
    </citation>
    <scope>NUCLEOTIDE SEQUENCE [LARGE SCALE GENOMIC DNA]</scope>
</reference>
<comment type="similarity">
    <text evidence="1">Belongs to the 'GDSL' lipolytic enzyme family.</text>
</comment>